<feature type="domain" description="ABC transporter" evidence="5">
    <location>
        <begin position="12"/>
        <end position="252"/>
    </location>
</feature>
<dbReference type="PANTHER" id="PTHR43553:SF24">
    <property type="entry name" value="ENERGY-COUPLING FACTOR TRANSPORTER ATP-BINDING PROTEIN ECFA1"/>
    <property type="match status" value="1"/>
</dbReference>
<dbReference type="RefSeq" id="WP_084141227.1">
    <property type="nucleotide sequence ID" value="NZ_JACHBQ010000001.1"/>
</dbReference>
<evidence type="ECO:0000256" key="3">
    <source>
        <dbReference type="ARBA" id="ARBA00022741"/>
    </source>
</evidence>
<dbReference type="SUPFAM" id="SSF52540">
    <property type="entry name" value="P-loop containing nucleoside triphosphate hydrolases"/>
    <property type="match status" value="2"/>
</dbReference>
<comment type="caution">
    <text evidence="6">The sequence shown here is derived from an EMBL/GenBank/DDBJ whole genome shotgun (WGS) entry which is preliminary data.</text>
</comment>
<dbReference type="InterPro" id="IPR017871">
    <property type="entry name" value="ABC_transporter-like_CS"/>
</dbReference>
<proteinExistence type="inferred from homology"/>
<dbReference type="InterPro" id="IPR027417">
    <property type="entry name" value="P-loop_NTPase"/>
</dbReference>
<evidence type="ECO:0000256" key="1">
    <source>
        <dbReference type="ARBA" id="ARBA00005417"/>
    </source>
</evidence>
<dbReference type="Proteomes" id="UP000561726">
    <property type="component" value="Unassembled WGS sequence"/>
</dbReference>
<keyword evidence="4 6" id="KW-0067">ATP-binding</keyword>
<protein>
    <submittedName>
        <fullName evidence="6">Energy-coupling factor transport system ATP-binding protein</fullName>
        <ecNumber evidence="6">3.6.3.-</ecNumber>
    </submittedName>
</protein>
<dbReference type="InterPro" id="IPR015856">
    <property type="entry name" value="ABC_transpr_CbiO/EcfA_su"/>
</dbReference>
<sequence>MPAHITESGRLVPAHIIARGWGWRHAGRSRPAVSALDLDIAPGERVLLLGPSGAGKSTLMHALAGVLGDEEDGDSSGELLIDGRRAADARGRVGLVLQDPDSQVVLARIGDDVAFGCENLAVPRGEIWPRVRAALAAVGLDLPLDHPTSALSGGQKQRLALAGVLAMAPGLLLLDEPTANLDPSGVIEVRDAVVRGLDRSGATLVVIEHRVAVWQHVVDRVIVLDPAGGVLADGPTEQVLAQEGERLSRAGVWVPHVALRAPARAARPATSTPELLLRARGLAVGRIPFARRKASVVASDLTLDLHAGRATAVTGPNGAGKSTLALTLAGLLAPAGGELSADDSLAQGIGTEPFRWKSRQLLTRIGTVFQDPEHQFLAATVRDDLLIGPRALGIGAAEQGARVDELMQRLRLDHLAEANPFTLSGGEKRRLSVATVLATRPRILVLDEPTFGQDSRTWQELVLLLAELLDEGTALVAVTHDEQFVEVLADVNYVLGATTAGSLVTA</sequence>
<evidence type="ECO:0000256" key="2">
    <source>
        <dbReference type="ARBA" id="ARBA00022448"/>
    </source>
</evidence>
<dbReference type="EC" id="3.6.3.-" evidence="6"/>
<dbReference type="GO" id="GO:0042626">
    <property type="term" value="F:ATPase-coupled transmembrane transporter activity"/>
    <property type="evidence" value="ECO:0007669"/>
    <property type="project" value="TreeGrafter"/>
</dbReference>
<dbReference type="InterPro" id="IPR050095">
    <property type="entry name" value="ECF_ABC_transporter_ATP-bd"/>
</dbReference>
<dbReference type="Gene3D" id="3.40.50.300">
    <property type="entry name" value="P-loop containing nucleotide triphosphate hydrolases"/>
    <property type="match status" value="2"/>
</dbReference>
<evidence type="ECO:0000313" key="6">
    <source>
        <dbReference type="EMBL" id="MBB5641547.1"/>
    </source>
</evidence>
<comment type="similarity">
    <text evidence="1">Belongs to the ABC transporter superfamily.</text>
</comment>
<evidence type="ECO:0000259" key="5">
    <source>
        <dbReference type="PROSITE" id="PS50893"/>
    </source>
</evidence>
<dbReference type="GO" id="GO:0016887">
    <property type="term" value="F:ATP hydrolysis activity"/>
    <property type="evidence" value="ECO:0007669"/>
    <property type="project" value="InterPro"/>
</dbReference>
<dbReference type="CDD" id="cd03225">
    <property type="entry name" value="ABC_cobalt_CbiO_domain1"/>
    <property type="match status" value="2"/>
</dbReference>
<evidence type="ECO:0000256" key="4">
    <source>
        <dbReference type="ARBA" id="ARBA00022840"/>
    </source>
</evidence>
<keyword evidence="3" id="KW-0547">Nucleotide-binding</keyword>
<dbReference type="InterPro" id="IPR003593">
    <property type="entry name" value="AAA+_ATPase"/>
</dbReference>
<dbReference type="SMART" id="SM00382">
    <property type="entry name" value="AAA"/>
    <property type="match status" value="2"/>
</dbReference>
<name>A0A7W8ZWM8_9MICO</name>
<dbReference type="PANTHER" id="PTHR43553">
    <property type="entry name" value="HEAVY METAL TRANSPORTER"/>
    <property type="match status" value="1"/>
</dbReference>
<accession>A0A7W8ZWM8</accession>
<dbReference type="GO" id="GO:0005524">
    <property type="term" value="F:ATP binding"/>
    <property type="evidence" value="ECO:0007669"/>
    <property type="project" value="UniProtKB-KW"/>
</dbReference>
<dbReference type="PROSITE" id="PS50893">
    <property type="entry name" value="ABC_TRANSPORTER_2"/>
    <property type="match status" value="2"/>
</dbReference>
<keyword evidence="6" id="KW-0378">Hydrolase</keyword>
<gene>
    <name evidence="6" type="ORF">BJ997_002095</name>
</gene>
<dbReference type="EMBL" id="JACHBQ010000001">
    <property type="protein sequence ID" value="MBB5641547.1"/>
    <property type="molecule type" value="Genomic_DNA"/>
</dbReference>
<dbReference type="OrthoDB" id="501320at2"/>
<organism evidence="6 7">
    <name type="scientific">Cryobacterium roopkundense</name>
    <dbReference type="NCBI Taxonomy" id="1001240"/>
    <lineage>
        <taxon>Bacteria</taxon>
        <taxon>Bacillati</taxon>
        <taxon>Actinomycetota</taxon>
        <taxon>Actinomycetes</taxon>
        <taxon>Micrococcales</taxon>
        <taxon>Microbacteriaceae</taxon>
        <taxon>Cryobacterium</taxon>
    </lineage>
</organism>
<evidence type="ECO:0000313" key="7">
    <source>
        <dbReference type="Proteomes" id="UP000561726"/>
    </source>
</evidence>
<dbReference type="GO" id="GO:0043190">
    <property type="term" value="C:ATP-binding cassette (ABC) transporter complex"/>
    <property type="evidence" value="ECO:0007669"/>
    <property type="project" value="TreeGrafter"/>
</dbReference>
<dbReference type="AlphaFoldDB" id="A0A7W8ZWM8"/>
<feature type="domain" description="ABC transporter" evidence="5">
    <location>
        <begin position="277"/>
        <end position="506"/>
    </location>
</feature>
<keyword evidence="2" id="KW-0813">Transport</keyword>
<reference evidence="6 7" key="1">
    <citation type="submission" date="2020-08" db="EMBL/GenBank/DDBJ databases">
        <title>Sequencing the genomes of 1000 actinobacteria strains.</title>
        <authorList>
            <person name="Klenk H.-P."/>
        </authorList>
    </citation>
    <scope>NUCLEOTIDE SEQUENCE [LARGE SCALE GENOMIC DNA]</scope>
    <source>
        <strain evidence="6 7">DSM 21065</strain>
    </source>
</reference>
<dbReference type="Pfam" id="PF00005">
    <property type="entry name" value="ABC_tran"/>
    <property type="match status" value="2"/>
</dbReference>
<dbReference type="InterPro" id="IPR003439">
    <property type="entry name" value="ABC_transporter-like_ATP-bd"/>
</dbReference>
<dbReference type="PROSITE" id="PS00211">
    <property type="entry name" value="ABC_TRANSPORTER_1"/>
    <property type="match status" value="2"/>
</dbReference>